<reference evidence="4 5" key="1">
    <citation type="submission" date="2014-04" db="EMBL/GenBank/DDBJ databases">
        <authorList>
            <consortium name="DOE Joint Genome Institute"/>
            <person name="Kuo A."/>
            <person name="Martino E."/>
            <person name="Perotto S."/>
            <person name="Kohler A."/>
            <person name="Nagy L.G."/>
            <person name="Floudas D."/>
            <person name="Copeland A."/>
            <person name="Barry K.W."/>
            <person name="Cichocki N."/>
            <person name="Veneault-Fourrey C."/>
            <person name="LaButti K."/>
            <person name="Lindquist E.A."/>
            <person name="Lipzen A."/>
            <person name="Lundell T."/>
            <person name="Morin E."/>
            <person name="Murat C."/>
            <person name="Sun H."/>
            <person name="Tunlid A."/>
            <person name="Henrissat B."/>
            <person name="Grigoriev I.V."/>
            <person name="Hibbett D.S."/>
            <person name="Martin F."/>
            <person name="Nordberg H.P."/>
            <person name="Cantor M.N."/>
            <person name="Hua S.X."/>
        </authorList>
    </citation>
    <scope>NUCLEOTIDE SEQUENCE [LARGE SCALE GENOMIC DNA]</scope>
    <source>
        <strain evidence="4 5">Zn</strain>
    </source>
</reference>
<evidence type="ECO:0000256" key="2">
    <source>
        <dbReference type="SAM" id="Phobius"/>
    </source>
</evidence>
<feature type="compositionally biased region" description="Pro residues" evidence="1">
    <location>
        <begin position="395"/>
        <end position="418"/>
    </location>
</feature>
<proteinExistence type="predicted"/>
<feature type="compositionally biased region" description="Polar residues" evidence="1">
    <location>
        <begin position="305"/>
        <end position="316"/>
    </location>
</feature>
<sequence>MLSISFVLCLALCTWPTTQALQVTPNSACAQICTDDAAQNASNPNVSNTSGSDIVCKDSDYSRSAEGQRFEGCINCLQNSTFVESGESDQAWWLYNLRFAFNTCLFDTANATDPVSTSCSTDEACGSLAAPLEDGMQNPSSIQEFSYCSAYDNSFLGSYLSKCTECLRESNDQVYLANFLVALQAGCAQRPPAGLLVGVNSTVFTKNAITITSPMTSPPQPATPHKPLSKGAIIAISVVCGVAGLMIIALAFIWTRRRINARRLKNLQSPLDARFGAPNISAPYSNAYASPESPPLVKQAIAMSGSPQMVNASRQASLRPGEGRDEQSPTYSLPLSSASIPTHHAYLPPQYTPRSRSSPSPKYGSSPPSSQFLPSAPYPAHSLSPTNTPSTSGPRTPPSALSPPPAMSPPPIPSPPSVSSPQALLSLASASSPSAAPQPSPAASTPSSSSTFSLGRILHRSSNSSAEPFLPRFSLSQRSFGRGHTGTRRDPRSAFQISNPVIEGGTGLGLHAPPTSNNQANNRRRSTESIDSDALW</sequence>
<keyword evidence="2" id="KW-0812">Transmembrane</keyword>
<feature type="chain" id="PRO_5002174775" description="LPXTG-domain-containing protein" evidence="3">
    <location>
        <begin position="21"/>
        <end position="536"/>
    </location>
</feature>
<evidence type="ECO:0000256" key="1">
    <source>
        <dbReference type="SAM" id="MobiDB-lite"/>
    </source>
</evidence>
<keyword evidence="5" id="KW-1185">Reference proteome</keyword>
<dbReference type="EMBL" id="KN832871">
    <property type="protein sequence ID" value="KIN06201.1"/>
    <property type="molecule type" value="Genomic_DNA"/>
</dbReference>
<name>A0A0C3HD78_OIDMZ</name>
<gene>
    <name evidence="4" type="ORF">OIDMADRAFT_49692</name>
</gene>
<dbReference type="InParanoid" id="A0A0C3HD78"/>
<feature type="compositionally biased region" description="Low complexity" evidence="1">
    <location>
        <begin position="382"/>
        <end position="394"/>
    </location>
</feature>
<keyword evidence="2" id="KW-0472">Membrane</keyword>
<accession>A0A0C3HD78</accession>
<feature type="region of interest" description="Disordered" evidence="1">
    <location>
        <begin position="305"/>
        <end position="536"/>
    </location>
</feature>
<keyword evidence="2" id="KW-1133">Transmembrane helix</keyword>
<feature type="compositionally biased region" description="Polar residues" evidence="1">
    <location>
        <begin position="328"/>
        <end position="340"/>
    </location>
</feature>
<dbReference type="HOGENOM" id="CLU_031222_3_1_1"/>
<feature type="compositionally biased region" description="Low complexity" evidence="1">
    <location>
        <begin position="419"/>
        <end position="450"/>
    </location>
</feature>
<evidence type="ECO:0008006" key="6">
    <source>
        <dbReference type="Google" id="ProtNLM"/>
    </source>
</evidence>
<organism evidence="4 5">
    <name type="scientific">Oidiodendron maius (strain Zn)</name>
    <dbReference type="NCBI Taxonomy" id="913774"/>
    <lineage>
        <taxon>Eukaryota</taxon>
        <taxon>Fungi</taxon>
        <taxon>Dikarya</taxon>
        <taxon>Ascomycota</taxon>
        <taxon>Pezizomycotina</taxon>
        <taxon>Leotiomycetes</taxon>
        <taxon>Leotiomycetes incertae sedis</taxon>
        <taxon>Myxotrichaceae</taxon>
        <taxon>Oidiodendron</taxon>
    </lineage>
</organism>
<dbReference type="CDD" id="cd12087">
    <property type="entry name" value="TM_EGFR-like"/>
    <property type="match status" value="1"/>
</dbReference>
<evidence type="ECO:0000256" key="3">
    <source>
        <dbReference type="SAM" id="SignalP"/>
    </source>
</evidence>
<dbReference type="OrthoDB" id="5426678at2759"/>
<feature type="signal peptide" evidence="3">
    <location>
        <begin position="1"/>
        <end position="20"/>
    </location>
</feature>
<dbReference type="Proteomes" id="UP000054321">
    <property type="component" value="Unassembled WGS sequence"/>
</dbReference>
<dbReference type="AlphaFoldDB" id="A0A0C3HD78"/>
<reference evidence="5" key="2">
    <citation type="submission" date="2015-01" db="EMBL/GenBank/DDBJ databases">
        <title>Evolutionary Origins and Diversification of the Mycorrhizal Mutualists.</title>
        <authorList>
            <consortium name="DOE Joint Genome Institute"/>
            <consortium name="Mycorrhizal Genomics Consortium"/>
            <person name="Kohler A."/>
            <person name="Kuo A."/>
            <person name="Nagy L.G."/>
            <person name="Floudas D."/>
            <person name="Copeland A."/>
            <person name="Barry K.W."/>
            <person name="Cichocki N."/>
            <person name="Veneault-Fourrey C."/>
            <person name="LaButti K."/>
            <person name="Lindquist E.A."/>
            <person name="Lipzen A."/>
            <person name="Lundell T."/>
            <person name="Morin E."/>
            <person name="Murat C."/>
            <person name="Riley R."/>
            <person name="Ohm R."/>
            <person name="Sun H."/>
            <person name="Tunlid A."/>
            <person name="Henrissat B."/>
            <person name="Grigoriev I.V."/>
            <person name="Hibbett D.S."/>
            <person name="Martin F."/>
        </authorList>
    </citation>
    <scope>NUCLEOTIDE SEQUENCE [LARGE SCALE GENOMIC DNA]</scope>
    <source>
        <strain evidence="5">Zn</strain>
    </source>
</reference>
<evidence type="ECO:0000313" key="4">
    <source>
        <dbReference type="EMBL" id="KIN06201.1"/>
    </source>
</evidence>
<evidence type="ECO:0000313" key="5">
    <source>
        <dbReference type="Proteomes" id="UP000054321"/>
    </source>
</evidence>
<feature type="compositionally biased region" description="Low complexity" evidence="1">
    <location>
        <begin position="348"/>
        <end position="371"/>
    </location>
</feature>
<feature type="transmembrane region" description="Helical" evidence="2">
    <location>
        <begin position="232"/>
        <end position="255"/>
    </location>
</feature>
<keyword evidence="3" id="KW-0732">Signal</keyword>
<protein>
    <recommendedName>
        <fullName evidence="6">LPXTG-domain-containing protein</fullName>
    </recommendedName>
</protein>